<evidence type="ECO:0000313" key="2">
    <source>
        <dbReference type="EMBL" id="EGO61329.1"/>
    </source>
</evidence>
<dbReference type="HOGENOM" id="CLU_1635868_0_0_1"/>
<gene>
    <name evidence="2" type="ORF">NEUTE1DRAFT_107833</name>
</gene>
<dbReference type="RefSeq" id="XP_009848410.1">
    <property type="nucleotide sequence ID" value="XM_009850108.1"/>
</dbReference>
<evidence type="ECO:0000256" key="1">
    <source>
        <dbReference type="SAM" id="MobiDB-lite"/>
    </source>
</evidence>
<dbReference type="VEuPathDB" id="FungiDB:NEUTE1DRAFT_107833"/>
<organism evidence="2 3">
    <name type="scientific">Neurospora tetrasperma (strain FGSC 2508 / ATCC MYA-4615 / P0657)</name>
    <dbReference type="NCBI Taxonomy" id="510951"/>
    <lineage>
        <taxon>Eukaryota</taxon>
        <taxon>Fungi</taxon>
        <taxon>Dikarya</taxon>
        <taxon>Ascomycota</taxon>
        <taxon>Pezizomycotina</taxon>
        <taxon>Sordariomycetes</taxon>
        <taxon>Sordariomycetidae</taxon>
        <taxon>Sordariales</taxon>
        <taxon>Sordariaceae</taxon>
        <taxon>Neurospora</taxon>
    </lineage>
</organism>
<evidence type="ECO:0000313" key="3">
    <source>
        <dbReference type="Proteomes" id="UP000008065"/>
    </source>
</evidence>
<protein>
    <submittedName>
        <fullName evidence="2">Uncharacterized protein</fullName>
    </submittedName>
</protein>
<dbReference type="GeneID" id="20822358"/>
<dbReference type="EMBL" id="GL891302">
    <property type="protein sequence ID" value="EGO61329.1"/>
    <property type="molecule type" value="Genomic_DNA"/>
</dbReference>
<dbReference type="KEGG" id="nte:NEUTE1DRAFT107833"/>
<accession>F8MCT1</accession>
<sequence length="162" mass="17865">MTEEAADTVLETGVETPTALASDDNGQRSDSPVLRNRAKRAFFRVWIPDQTRPEILNTSKHGISSLWSEIQCDYNAITGIPARETSIRTNLKELRQCDSDSNSDEQGQGREPTLPLDLWSRQGSLAGHKSISSFQAVQVRCHGLCPLFPFSSSSQTESLTPS</sequence>
<dbReference type="AlphaFoldDB" id="F8MCT1"/>
<feature type="region of interest" description="Disordered" evidence="1">
    <location>
        <begin position="1"/>
        <end position="33"/>
    </location>
</feature>
<proteinExistence type="predicted"/>
<dbReference type="Proteomes" id="UP000008065">
    <property type="component" value="Unassembled WGS sequence"/>
</dbReference>
<reference evidence="3" key="1">
    <citation type="journal article" date="2011" name="Genetics">
        <title>Massive changes in genome architecture accompany the transition to self-fertility in the filamentous fungus Neurospora tetrasperma.</title>
        <authorList>
            <person name="Ellison C.E."/>
            <person name="Stajich J.E."/>
            <person name="Jacobson D.J."/>
            <person name="Natvig D.O."/>
            <person name="Lapidus A."/>
            <person name="Foster B."/>
            <person name="Aerts A."/>
            <person name="Riley R."/>
            <person name="Lindquist E.A."/>
            <person name="Grigoriev I.V."/>
            <person name="Taylor J.W."/>
        </authorList>
    </citation>
    <scope>NUCLEOTIDE SEQUENCE [LARGE SCALE GENOMIC DNA]</scope>
    <source>
        <strain evidence="3">FGSC 2508 / P0657</strain>
    </source>
</reference>
<keyword evidence="3" id="KW-1185">Reference proteome</keyword>
<name>F8MCT1_NEUT8</name>